<evidence type="ECO:0000259" key="2">
    <source>
        <dbReference type="Pfam" id="PF00551"/>
    </source>
</evidence>
<sequence length="199" mass="21803">MRVLLIGQKWLAAQVLGLCQQRGDDVAAVITTSAEDRLAIAARRDGIPAHITARIEPQHVPAGLDVIVCAHAHVFVPAFARQAPRLGALGYHPSLLPRHRGRDAIRWAIHMREVVTGGTVYWLDDGADTGPIAAQDWCWVTPGDTEQSLWRDKLAPMGLRLIGQVLAQLDQGICPRVDQPPEMATWEPAFDRPRLGGDP</sequence>
<feature type="compositionally biased region" description="Basic and acidic residues" evidence="1">
    <location>
        <begin position="189"/>
        <end position="199"/>
    </location>
</feature>
<dbReference type="AlphaFoldDB" id="A0A2A2A6S6"/>
<dbReference type="EMBL" id="NSJF01000008">
    <property type="protein sequence ID" value="PAT33516.1"/>
    <property type="molecule type" value="Genomic_DNA"/>
</dbReference>
<dbReference type="GO" id="GO:0005829">
    <property type="term" value="C:cytosol"/>
    <property type="evidence" value="ECO:0007669"/>
    <property type="project" value="TreeGrafter"/>
</dbReference>
<dbReference type="Proteomes" id="UP000217999">
    <property type="component" value="Unassembled WGS sequence"/>
</dbReference>
<reference evidence="3 4" key="1">
    <citation type="submission" date="2017-08" db="EMBL/GenBank/DDBJ databases">
        <title>WGS of Clinical strains of the CDC Group NO-1 linked to zoonotic infections in humans.</title>
        <authorList>
            <person name="Bernier A.-M."/>
            <person name="Bernard K."/>
        </authorList>
    </citation>
    <scope>NUCLEOTIDE SEQUENCE [LARGE SCALE GENOMIC DNA]</scope>
    <source>
        <strain evidence="3 4">NML03-0146</strain>
    </source>
</reference>
<proteinExistence type="predicted"/>
<feature type="domain" description="Formyl transferase N-terminal" evidence="2">
    <location>
        <begin position="26"/>
        <end position="150"/>
    </location>
</feature>
<gene>
    <name evidence="3" type="ORF">CK620_12595</name>
</gene>
<dbReference type="InterPro" id="IPR002376">
    <property type="entry name" value="Formyl_transf_N"/>
</dbReference>
<protein>
    <submittedName>
        <fullName evidence="3">Methionyl-tRNA formyltransferase</fullName>
    </submittedName>
</protein>
<accession>A0A2A2A6S6</accession>
<comment type="caution">
    <text evidence="3">The sequence shown here is derived from an EMBL/GenBank/DDBJ whole genome shotgun (WGS) entry which is preliminary data.</text>
</comment>
<keyword evidence="3" id="KW-0808">Transferase</keyword>
<evidence type="ECO:0000256" key="1">
    <source>
        <dbReference type="SAM" id="MobiDB-lite"/>
    </source>
</evidence>
<organism evidence="3 4">
    <name type="scientific">Vandammella animalimorsus</name>
    <dbReference type="NCBI Taxonomy" id="2029117"/>
    <lineage>
        <taxon>Bacteria</taxon>
        <taxon>Pseudomonadati</taxon>
        <taxon>Pseudomonadota</taxon>
        <taxon>Betaproteobacteria</taxon>
        <taxon>Burkholderiales</taxon>
        <taxon>Comamonadaceae</taxon>
        <taxon>Vandammella</taxon>
    </lineage>
</organism>
<dbReference type="InterPro" id="IPR036477">
    <property type="entry name" value="Formyl_transf_N_sf"/>
</dbReference>
<dbReference type="Pfam" id="PF00551">
    <property type="entry name" value="Formyl_trans_N"/>
    <property type="match status" value="1"/>
</dbReference>
<dbReference type="PANTHER" id="PTHR11138">
    <property type="entry name" value="METHIONYL-TRNA FORMYLTRANSFERASE"/>
    <property type="match status" value="1"/>
</dbReference>
<feature type="region of interest" description="Disordered" evidence="1">
    <location>
        <begin position="178"/>
        <end position="199"/>
    </location>
</feature>
<evidence type="ECO:0000313" key="4">
    <source>
        <dbReference type="Proteomes" id="UP000217999"/>
    </source>
</evidence>
<dbReference type="GO" id="GO:0004479">
    <property type="term" value="F:methionyl-tRNA formyltransferase activity"/>
    <property type="evidence" value="ECO:0007669"/>
    <property type="project" value="TreeGrafter"/>
</dbReference>
<dbReference type="PANTHER" id="PTHR11138:SF5">
    <property type="entry name" value="METHIONYL-TRNA FORMYLTRANSFERASE, MITOCHONDRIAL"/>
    <property type="match status" value="1"/>
</dbReference>
<dbReference type="Gene3D" id="3.40.50.12230">
    <property type="match status" value="1"/>
</dbReference>
<name>A0A2A2A6S6_9BURK</name>
<dbReference type="SUPFAM" id="SSF53328">
    <property type="entry name" value="Formyltransferase"/>
    <property type="match status" value="1"/>
</dbReference>
<dbReference type="RefSeq" id="WP_095550599.1">
    <property type="nucleotide sequence ID" value="NZ_NSJF01000008.1"/>
</dbReference>
<evidence type="ECO:0000313" key="3">
    <source>
        <dbReference type="EMBL" id="PAT33516.1"/>
    </source>
</evidence>